<evidence type="ECO:0000256" key="1">
    <source>
        <dbReference type="ARBA" id="ARBA00001936"/>
    </source>
</evidence>
<keyword evidence="6" id="KW-0460">Magnesium</keyword>
<dbReference type="EMBL" id="JAAAIP010000279">
    <property type="protein sequence ID" value="KAG0320526.1"/>
    <property type="molecule type" value="Genomic_DNA"/>
</dbReference>
<comment type="caution">
    <text evidence="10">The sequence shown here is derived from an EMBL/GenBank/DDBJ whole genome shotgun (WGS) entry which is preliminary data.</text>
</comment>
<dbReference type="SUPFAM" id="SSF81301">
    <property type="entry name" value="Nucleotidyltransferase"/>
    <property type="match status" value="1"/>
</dbReference>
<protein>
    <recommendedName>
        <fullName evidence="3">polynucleotide adenylyltransferase</fullName>
        <ecNumber evidence="3">2.7.7.19</ecNumber>
    </recommendedName>
</protein>
<dbReference type="GO" id="GO:0010605">
    <property type="term" value="P:negative regulation of macromolecule metabolic process"/>
    <property type="evidence" value="ECO:0007669"/>
    <property type="project" value="UniProtKB-ARBA"/>
</dbReference>
<dbReference type="CDD" id="cd05402">
    <property type="entry name" value="NT_PAP_TUTase"/>
    <property type="match status" value="1"/>
</dbReference>
<evidence type="ECO:0000256" key="7">
    <source>
        <dbReference type="SAM" id="MobiDB-lite"/>
    </source>
</evidence>
<dbReference type="PANTHER" id="PTHR23092:SF15">
    <property type="entry name" value="INACTIVE NON-CANONICAL POLY(A) RNA POLYMERASE PROTEIN TRF4-2-RELATED"/>
    <property type="match status" value="1"/>
</dbReference>
<accession>A0A9P6RKE3</accession>
<dbReference type="Pfam" id="PF03828">
    <property type="entry name" value="PAP_assoc"/>
    <property type="match status" value="1"/>
</dbReference>
<feature type="domain" description="Poly(A) RNA polymerase mitochondrial-like central palm" evidence="9">
    <location>
        <begin position="129"/>
        <end position="260"/>
    </location>
</feature>
<dbReference type="Proteomes" id="UP000738325">
    <property type="component" value="Unassembled WGS sequence"/>
</dbReference>
<dbReference type="GO" id="GO:0046872">
    <property type="term" value="F:metal ion binding"/>
    <property type="evidence" value="ECO:0007669"/>
    <property type="project" value="UniProtKB-KW"/>
</dbReference>
<dbReference type="InterPro" id="IPR002058">
    <property type="entry name" value="PAP_assoc"/>
</dbReference>
<evidence type="ECO:0000256" key="3">
    <source>
        <dbReference type="ARBA" id="ARBA00012388"/>
    </source>
</evidence>
<feature type="region of interest" description="Disordered" evidence="7">
    <location>
        <begin position="538"/>
        <end position="618"/>
    </location>
</feature>
<dbReference type="SUPFAM" id="SSF81631">
    <property type="entry name" value="PAP/OAS1 substrate-binding domain"/>
    <property type="match status" value="1"/>
</dbReference>
<dbReference type="Gene3D" id="3.30.460.10">
    <property type="entry name" value="Beta Polymerase, domain 2"/>
    <property type="match status" value="1"/>
</dbReference>
<dbReference type="InterPro" id="IPR054708">
    <property type="entry name" value="MTPAP-like_central"/>
</dbReference>
<gene>
    <name evidence="10" type="ORF">BGZ99_004440</name>
</gene>
<evidence type="ECO:0000256" key="5">
    <source>
        <dbReference type="ARBA" id="ARBA00022723"/>
    </source>
</evidence>
<comment type="similarity">
    <text evidence="2">Belongs to the DNA polymerase type-B-like family.</text>
</comment>
<evidence type="ECO:0000256" key="6">
    <source>
        <dbReference type="ARBA" id="ARBA00022842"/>
    </source>
</evidence>
<organism evidence="10 11">
    <name type="scientific">Dissophora globulifera</name>
    <dbReference type="NCBI Taxonomy" id="979702"/>
    <lineage>
        <taxon>Eukaryota</taxon>
        <taxon>Fungi</taxon>
        <taxon>Fungi incertae sedis</taxon>
        <taxon>Mucoromycota</taxon>
        <taxon>Mortierellomycotina</taxon>
        <taxon>Mortierellomycetes</taxon>
        <taxon>Mortierellales</taxon>
        <taxon>Mortierellaceae</taxon>
        <taxon>Dissophora</taxon>
    </lineage>
</organism>
<feature type="domain" description="PAP-associated" evidence="8">
    <location>
        <begin position="319"/>
        <end position="387"/>
    </location>
</feature>
<feature type="compositionally biased region" description="Polar residues" evidence="7">
    <location>
        <begin position="587"/>
        <end position="599"/>
    </location>
</feature>
<dbReference type="EC" id="2.7.7.19" evidence="3"/>
<feature type="region of interest" description="Disordered" evidence="7">
    <location>
        <begin position="1"/>
        <end position="112"/>
    </location>
</feature>
<dbReference type="GO" id="GO:0003729">
    <property type="term" value="F:mRNA binding"/>
    <property type="evidence" value="ECO:0007669"/>
    <property type="project" value="TreeGrafter"/>
</dbReference>
<evidence type="ECO:0000259" key="8">
    <source>
        <dbReference type="Pfam" id="PF03828"/>
    </source>
</evidence>
<keyword evidence="4" id="KW-0808">Transferase</keyword>
<dbReference type="GO" id="GO:0043634">
    <property type="term" value="P:polyadenylation-dependent ncRNA catabolic process"/>
    <property type="evidence" value="ECO:0007669"/>
    <property type="project" value="TreeGrafter"/>
</dbReference>
<dbReference type="AlphaFoldDB" id="A0A9P6RKE3"/>
<dbReference type="InterPro" id="IPR043519">
    <property type="entry name" value="NT_sf"/>
</dbReference>
<dbReference type="GO" id="GO:0031499">
    <property type="term" value="C:TRAMP complex"/>
    <property type="evidence" value="ECO:0007669"/>
    <property type="project" value="TreeGrafter"/>
</dbReference>
<dbReference type="Gene3D" id="1.10.1410.10">
    <property type="match status" value="1"/>
</dbReference>
<dbReference type="GO" id="GO:1990817">
    <property type="term" value="F:poly(A) RNA polymerase activity"/>
    <property type="evidence" value="ECO:0007669"/>
    <property type="project" value="UniProtKB-EC"/>
</dbReference>
<comment type="cofactor">
    <cofactor evidence="1">
        <name>Mn(2+)</name>
        <dbReference type="ChEBI" id="CHEBI:29035"/>
    </cofactor>
</comment>
<evidence type="ECO:0000313" key="11">
    <source>
        <dbReference type="Proteomes" id="UP000738325"/>
    </source>
</evidence>
<dbReference type="InterPro" id="IPR045862">
    <property type="entry name" value="Trf4-like"/>
</dbReference>
<evidence type="ECO:0000313" key="10">
    <source>
        <dbReference type="EMBL" id="KAG0320526.1"/>
    </source>
</evidence>
<dbReference type="PANTHER" id="PTHR23092">
    <property type="entry name" value="POLY(A) RNA POLYMERASE"/>
    <property type="match status" value="1"/>
</dbReference>
<dbReference type="FunFam" id="3.30.460.10:FF:000006">
    <property type="entry name" value="non-canonical poly(A) RNA polymerase PAPD5"/>
    <property type="match status" value="1"/>
</dbReference>
<sequence>MPDSDMELSSGESDDVHRPPSAPSPHRDELQRGLDFISFADSDAEQDDNNNNTTSKSNGQSNVATDLSVYRTDRQPLNQSKSSAHEGHKRKRSLDDDDTLQQTSAGPPPDCPWMGHRVYSAMRSVPMMLTQELKDFVEYISPTREEHQIRRYVVRRISECINELWSDAEVVVFGSFHTKLYLPSSDLDIVLLRLRKFDKNDLYRLQSHLRKARIGYEFSVITSAKVPLVKFKEMISGIAVDISFNINNGIESGNIINQFVKEIPALRPLTMLIKHFLMIKNHNEVYMGGLGSYTTVIMILSFLQMHPQVQVQKIKPEDNLGVLLIEFFELYGLCFNYSRVGIAVTDGGSYFEKRATPAQGRTYFGRGGGGGAPELLLSCIDPNDPANDTARGSYALRKIREVFVGAYGTLTDAVQRRHRELFGGGGRDSTTGGSKRETTTHVRFDEHNRVAADSSTKSSGLHHSVEVSLIRDVLAVPWKLIEHREKIKKVFYDGAYQDMFNHPKGLTGLDELEAKEQTLTMPKRVAVEAAEITYIHADDSEDDSEDGVFHNDASGSEGGSDAEEQYFANLMREGAREYGQREDKDNGSSAGHRNPNNINAAAESIQLPQLASTPGRRR</sequence>
<dbReference type="GO" id="GO:0031123">
    <property type="term" value="P:RNA 3'-end processing"/>
    <property type="evidence" value="ECO:0007669"/>
    <property type="project" value="TreeGrafter"/>
</dbReference>
<evidence type="ECO:0000256" key="4">
    <source>
        <dbReference type="ARBA" id="ARBA00022679"/>
    </source>
</evidence>
<keyword evidence="11" id="KW-1185">Reference proteome</keyword>
<evidence type="ECO:0000259" key="9">
    <source>
        <dbReference type="Pfam" id="PF22600"/>
    </source>
</evidence>
<name>A0A9P6RKE3_9FUNG</name>
<feature type="compositionally biased region" description="Basic and acidic residues" evidence="7">
    <location>
        <begin position="573"/>
        <end position="586"/>
    </location>
</feature>
<dbReference type="GO" id="GO:0005730">
    <property type="term" value="C:nucleolus"/>
    <property type="evidence" value="ECO:0007669"/>
    <property type="project" value="TreeGrafter"/>
</dbReference>
<evidence type="ECO:0000256" key="2">
    <source>
        <dbReference type="ARBA" id="ARBA00008593"/>
    </source>
</evidence>
<dbReference type="OrthoDB" id="273917at2759"/>
<reference evidence="10" key="1">
    <citation type="journal article" date="2020" name="Fungal Divers.">
        <title>Resolving the Mortierellaceae phylogeny through synthesis of multi-gene phylogenetics and phylogenomics.</title>
        <authorList>
            <person name="Vandepol N."/>
            <person name="Liber J."/>
            <person name="Desiro A."/>
            <person name="Na H."/>
            <person name="Kennedy M."/>
            <person name="Barry K."/>
            <person name="Grigoriev I.V."/>
            <person name="Miller A.N."/>
            <person name="O'Donnell K."/>
            <person name="Stajich J.E."/>
            <person name="Bonito G."/>
        </authorList>
    </citation>
    <scope>NUCLEOTIDE SEQUENCE</scope>
    <source>
        <strain evidence="10">REB-010B</strain>
    </source>
</reference>
<feature type="compositionally biased region" description="Low complexity" evidence="7">
    <location>
        <begin position="49"/>
        <end position="62"/>
    </location>
</feature>
<proteinExistence type="inferred from homology"/>
<dbReference type="Pfam" id="PF22600">
    <property type="entry name" value="MTPAP-like_central"/>
    <property type="match status" value="1"/>
</dbReference>
<keyword evidence="5" id="KW-0479">Metal-binding</keyword>